<dbReference type="SUPFAM" id="SSF81296">
    <property type="entry name" value="E set domains"/>
    <property type="match status" value="1"/>
</dbReference>
<gene>
    <name evidence="6" type="primary">LOC129333929</name>
</gene>
<dbReference type="Pfam" id="PF00927">
    <property type="entry name" value="Transglut_C"/>
    <property type="match status" value="2"/>
</dbReference>
<dbReference type="InterPro" id="IPR013783">
    <property type="entry name" value="Ig-like_fold"/>
</dbReference>
<dbReference type="InterPro" id="IPR008958">
    <property type="entry name" value="Transglutaminase_C"/>
</dbReference>
<evidence type="ECO:0000313" key="6">
    <source>
        <dbReference type="RefSeq" id="XP_054841842.1"/>
    </source>
</evidence>
<dbReference type="FunFam" id="2.60.40.10:FF:000171">
    <property type="entry name" value="protein-glutamine gamma-glutamyltransferase 6"/>
    <property type="match status" value="1"/>
</dbReference>
<keyword evidence="5" id="KW-1185">Reference proteome</keyword>
<dbReference type="SUPFAM" id="SSF54001">
    <property type="entry name" value="Cysteine proteinases"/>
    <property type="match status" value="1"/>
</dbReference>
<dbReference type="KEGG" id="emc:129333929"/>
<organism evidence="5 6">
    <name type="scientific">Eublepharis macularius</name>
    <name type="common">Leopard gecko</name>
    <name type="synonym">Cyrtodactylus macularius</name>
    <dbReference type="NCBI Taxonomy" id="481883"/>
    <lineage>
        <taxon>Eukaryota</taxon>
        <taxon>Metazoa</taxon>
        <taxon>Chordata</taxon>
        <taxon>Craniata</taxon>
        <taxon>Vertebrata</taxon>
        <taxon>Euteleostomi</taxon>
        <taxon>Lepidosauria</taxon>
        <taxon>Squamata</taxon>
        <taxon>Bifurcata</taxon>
        <taxon>Gekkota</taxon>
        <taxon>Eublepharidae</taxon>
        <taxon>Eublepharinae</taxon>
        <taxon>Eublepharis</taxon>
    </lineage>
</organism>
<dbReference type="Proteomes" id="UP001190640">
    <property type="component" value="Chromosome 7"/>
</dbReference>
<dbReference type="Gene3D" id="3.90.260.10">
    <property type="entry name" value="Transglutaminase-like"/>
    <property type="match status" value="1"/>
</dbReference>
<evidence type="ECO:0000256" key="3">
    <source>
        <dbReference type="SAM" id="MobiDB-lite"/>
    </source>
</evidence>
<dbReference type="InterPro" id="IPR023608">
    <property type="entry name" value="Transglutaminase_animal"/>
</dbReference>
<dbReference type="Pfam" id="PF01841">
    <property type="entry name" value="Transglut_core"/>
    <property type="match status" value="1"/>
</dbReference>
<dbReference type="RefSeq" id="XP_054841842.1">
    <property type="nucleotide sequence ID" value="XM_054985867.1"/>
</dbReference>
<feature type="active site" evidence="2">
    <location>
        <position position="380"/>
    </location>
</feature>
<dbReference type="InterPro" id="IPR050779">
    <property type="entry name" value="Transglutaminase"/>
</dbReference>
<dbReference type="PANTHER" id="PTHR11590:SF75">
    <property type="entry name" value="TRANSGLUTAMINASE-LIKE DOMAIN-CONTAINING PROTEIN"/>
    <property type="match status" value="1"/>
</dbReference>
<dbReference type="InterPro" id="IPR036238">
    <property type="entry name" value="Transglutaminase_C_sf"/>
</dbReference>
<dbReference type="InterPro" id="IPR001102">
    <property type="entry name" value="Transglutaminase_N"/>
</dbReference>
<dbReference type="GO" id="GO:0003810">
    <property type="term" value="F:protein-glutamine gamma-glutamyltransferase activity"/>
    <property type="evidence" value="ECO:0007669"/>
    <property type="project" value="InterPro"/>
</dbReference>
<protein>
    <submittedName>
        <fullName evidence="6">Protein-glutamine gamma-glutamyltransferase 5-like</fullName>
    </submittedName>
</protein>
<dbReference type="SMART" id="SM00460">
    <property type="entry name" value="TGc"/>
    <property type="match status" value="1"/>
</dbReference>
<dbReference type="PIRSF" id="PIRSF000459">
    <property type="entry name" value="TGM_EBP42"/>
    <property type="match status" value="1"/>
</dbReference>
<dbReference type="PANTHER" id="PTHR11590">
    <property type="entry name" value="PROTEIN-GLUTAMINE GAMMA-GLUTAMYLTRANSFERASE"/>
    <property type="match status" value="1"/>
</dbReference>
<dbReference type="FunFam" id="2.60.40.10:FF:000278">
    <property type="entry name" value="Protein-glutamine gamma-glutamyltransferase 2"/>
    <property type="match status" value="1"/>
</dbReference>
<dbReference type="GeneID" id="129333929"/>
<reference evidence="6" key="1">
    <citation type="submission" date="2025-08" db="UniProtKB">
        <authorList>
            <consortium name="RefSeq"/>
        </authorList>
    </citation>
    <scope>IDENTIFICATION</scope>
    <source>
        <tissue evidence="6">Blood</tissue>
    </source>
</reference>
<comment type="similarity">
    <text evidence="1">Belongs to the transglutaminase superfamily. Transglutaminase family.</text>
</comment>
<proteinExistence type="inferred from homology"/>
<name>A0AA97JR97_EUBMA</name>
<evidence type="ECO:0000259" key="4">
    <source>
        <dbReference type="SMART" id="SM00460"/>
    </source>
</evidence>
<feature type="active site" evidence="2">
    <location>
        <position position="357"/>
    </location>
</feature>
<feature type="active site" evidence="2">
    <location>
        <position position="300"/>
    </location>
</feature>
<feature type="region of interest" description="Disordered" evidence="3">
    <location>
        <begin position="811"/>
        <end position="832"/>
    </location>
</feature>
<feature type="domain" description="Transglutaminase-like" evidence="4">
    <location>
        <begin position="292"/>
        <end position="383"/>
    </location>
</feature>
<dbReference type="FunFam" id="3.90.260.10:FF:000004">
    <property type="entry name" value="Protein-glutamine gamma-glutamyltransferase 5"/>
    <property type="match status" value="1"/>
</dbReference>
<evidence type="ECO:0000313" key="5">
    <source>
        <dbReference type="Proteomes" id="UP001190640"/>
    </source>
</evidence>
<dbReference type="SUPFAM" id="SSF49309">
    <property type="entry name" value="Transglutaminase, two C-terminal domains"/>
    <property type="match status" value="2"/>
</dbReference>
<dbReference type="InterPro" id="IPR036985">
    <property type="entry name" value="Transglutaminase-like_sf"/>
</dbReference>
<dbReference type="AlphaFoldDB" id="A0AA97JR97"/>
<accession>A0AA97JR97</accession>
<dbReference type="Pfam" id="PF00868">
    <property type="entry name" value="Transglut_N"/>
    <property type="match status" value="1"/>
</dbReference>
<evidence type="ECO:0000256" key="1">
    <source>
        <dbReference type="ARBA" id="ARBA00005968"/>
    </source>
</evidence>
<evidence type="ECO:0000256" key="2">
    <source>
        <dbReference type="PIRSR" id="PIRSR000459-1"/>
    </source>
</evidence>
<dbReference type="InterPro" id="IPR038765">
    <property type="entry name" value="Papain-like_cys_pep_sf"/>
</dbReference>
<sequence>MAARSADAFCIAHMPFSSSARQHLQGALEVESVDLNCLQNSNNHNTQCFGANKLIVRRGQAFAFYLHFQNRAWDDDKDKITFTVETGIKPCESLGTKSTFPLGGCTDQSLWSACYKHHDEKCLSINLLLPVNACVGCYLLNMCLVSCDHTHSQHLGEFYVLFNPWCSDDSVYLDNQAHREEYILNEHGIVFQGLSKHITSHAWHFGQFQDDILEICLKILDSSTNFLRDPGMDCSCRNDPAYICRVLNNMICCHKKKSIMKLPPNNNYLQGVNPLMWNGSVPILRQWHHNKCKPVKYGHCGTLAALMCSVMRCLGIPSRVVTGFYCSLNAADPLIVQEVFDFTGKTVNGKEHIWRYHCWNESWMARKDINQSGADWQYLDPTPIETSKGSVCSGPIWVKSIREGDVDTDSDGPHVFGLLNARNTAWVSQGRGKKIKLHCETWPCGQCISTKSAGSDLREDITDAYKYELGSMQEKKAFYKACRKINSRYLNAPNSEIDKDLASQRNKGLKDTGITMKFKMANCPFYGQDVQMNWVLKNLCNEAKDRKFNLCAQAMMYNGYSLDQFWKDSVHVTLGPKEVKTILITIPYDDYGSYLCDHNIMRVVAVSMPERKGEVMMGERDVLIDSLPVKIQILDHPRMNAPCSAEVIFSNPLKEDLKSCMLHLEGYGLIGEPTATELGTLPANHMAQTCVEFTLYRKVQALLRASHPPSHARPAISSSDDEEDVNFSVIILKWLDALERAKGASTQSKSGSKRVWPVRAASKMAFRMEVLRHLSALEFLTGPAAAMPSTSHEEADAEDDTVLEAEGEGIVEGGPVAMAVEPTMPEGKSALP</sequence>
<dbReference type="Gene3D" id="2.60.40.10">
    <property type="entry name" value="Immunoglobulins"/>
    <property type="match status" value="3"/>
</dbReference>
<dbReference type="InterPro" id="IPR002931">
    <property type="entry name" value="Transglutaminase-like"/>
</dbReference>
<dbReference type="InterPro" id="IPR014756">
    <property type="entry name" value="Ig_E-set"/>
</dbReference>